<feature type="transmembrane region" description="Helical" evidence="6">
    <location>
        <begin position="471"/>
        <end position="496"/>
    </location>
</feature>
<evidence type="ECO:0000256" key="5">
    <source>
        <dbReference type="SAM" id="MobiDB-lite"/>
    </source>
</evidence>
<feature type="transmembrane region" description="Helical" evidence="6">
    <location>
        <begin position="204"/>
        <end position="223"/>
    </location>
</feature>
<keyword evidence="4 6" id="KW-0472">Membrane</keyword>
<dbReference type="GO" id="GO:0016020">
    <property type="term" value="C:membrane"/>
    <property type="evidence" value="ECO:0007669"/>
    <property type="project" value="UniProtKB-SubCell"/>
</dbReference>
<dbReference type="GO" id="GO:0015179">
    <property type="term" value="F:L-amino acid transmembrane transporter activity"/>
    <property type="evidence" value="ECO:0007669"/>
    <property type="project" value="TreeGrafter"/>
</dbReference>
<dbReference type="InterPro" id="IPR050598">
    <property type="entry name" value="AminoAcid_Transporter"/>
</dbReference>
<protein>
    <submittedName>
        <fullName evidence="7">Methionine permease</fullName>
    </submittedName>
</protein>
<evidence type="ECO:0000313" key="8">
    <source>
        <dbReference type="Proteomes" id="UP001217754"/>
    </source>
</evidence>
<feature type="transmembrane region" description="Helical" evidence="6">
    <location>
        <begin position="363"/>
        <end position="384"/>
    </location>
</feature>
<feature type="transmembrane region" description="Helical" evidence="6">
    <location>
        <begin position="396"/>
        <end position="417"/>
    </location>
</feature>
<dbReference type="EMBL" id="CP119960">
    <property type="protein sequence ID" value="WFD38921.1"/>
    <property type="molecule type" value="Genomic_DNA"/>
</dbReference>
<keyword evidence="3 6" id="KW-1133">Transmembrane helix</keyword>
<feature type="transmembrane region" description="Helical" evidence="6">
    <location>
        <begin position="266"/>
        <end position="289"/>
    </location>
</feature>
<comment type="subcellular location">
    <subcellularLocation>
        <location evidence="1">Membrane</location>
        <topology evidence="1">Multi-pass membrane protein</topology>
    </subcellularLocation>
</comment>
<dbReference type="Gene3D" id="1.20.1740.10">
    <property type="entry name" value="Amino acid/polyamine transporter I"/>
    <property type="match status" value="1"/>
</dbReference>
<organism evidence="7 8">
    <name type="scientific">Malassezia japonica</name>
    <dbReference type="NCBI Taxonomy" id="223818"/>
    <lineage>
        <taxon>Eukaryota</taxon>
        <taxon>Fungi</taxon>
        <taxon>Dikarya</taxon>
        <taxon>Basidiomycota</taxon>
        <taxon>Ustilaginomycotina</taxon>
        <taxon>Malasseziomycetes</taxon>
        <taxon>Malasseziales</taxon>
        <taxon>Malasseziaceae</taxon>
        <taxon>Malassezia</taxon>
    </lineage>
</organism>
<feature type="transmembrane region" description="Helical" evidence="6">
    <location>
        <begin position="131"/>
        <end position="151"/>
    </location>
</feature>
<dbReference type="AlphaFoldDB" id="A0AAF0F324"/>
<sequence>MSNGVDMTGGNSPLSTDHKGKMGEHEDILPELLPDCGDDVEAAVNSEVPQGRQVGVISAIFLMVNRMLGTGAFSTTSTILQQSNSVGMSIIYWAIGGVIAGAGFAVYAEFATAIPRNGGELNYLQYAFRKPYFMVASMYAAQALLLGQAAGNANAAGQYFIRAGGGETTEWNSKGIGVGILVAALIMHGGFLRYGLWFQNILGIFKVVILLLIVFAGFAALAGRTIGEAPHNFANAFSGASQTLNDGHIRSDISGEVHNPARTMKIAGPLALIVLTILYVLAQVAYFAAVPIPEILESKQIIAASFFKHMFGERSARALSVFVALSAVANVFSVLFSQGRLNQALGRDNLIPFSKMFASNRPFNTPLAGLTWHMIVTLILMLAPPQGDAYNFVLNLSSYPLNVVNLAVGLGLCLSYLPRSSGLKPSWFYDWNPQFRATIPITIFFTLVSAFLVIVPWIPPTEKVDAQYTHIWYALHAGVALAFFAGGALYWCWWYVLLPRVGLYWPNWYTLRPTMGRYWLEPVETVMDDGTIRTVFERRLLDAKQNADSEATAEPEPTLRSESAN</sequence>
<dbReference type="PANTHER" id="PTHR11785">
    <property type="entry name" value="AMINO ACID TRANSPORTER"/>
    <property type="match status" value="1"/>
</dbReference>
<feature type="transmembrane region" description="Helical" evidence="6">
    <location>
        <begin position="171"/>
        <end position="192"/>
    </location>
</feature>
<dbReference type="Proteomes" id="UP001217754">
    <property type="component" value="Chromosome 3"/>
</dbReference>
<evidence type="ECO:0000256" key="1">
    <source>
        <dbReference type="ARBA" id="ARBA00004141"/>
    </source>
</evidence>
<evidence type="ECO:0000256" key="6">
    <source>
        <dbReference type="SAM" id="Phobius"/>
    </source>
</evidence>
<feature type="compositionally biased region" description="Polar residues" evidence="5">
    <location>
        <begin position="1"/>
        <end position="15"/>
    </location>
</feature>
<gene>
    <name evidence="7" type="primary">MUP1</name>
    <name evidence="7" type="ORF">MJAP1_001887</name>
</gene>
<feature type="region of interest" description="Disordered" evidence="5">
    <location>
        <begin position="1"/>
        <end position="22"/>
    </location>
</feature>
<evidence type="ECO:0000256" key="3">
    <source>
        <dbReference type="ARBA" id="ARBA00022989"/>
    </source>
</evidence>
<proteinExistence type="predicted"/>
<feature type="region of interest" description="Disordered" evidence="5">
    <location>
        <begin position="544"/>
        <end position="565"/>
    </location>
</feature>
<feature type="transmembrane region" description="Helical" evidence="6">
    <location>
        <begin position="437"/>
        <end position="459"/>
    </location>
</feature>
<feature type="transmembrane region" description="Helical" evidence="6">
    <location>
        <begin position="318"/>
        <end position="336"/>
    </location>
</feature>
<name>A0AAF0F324_9BASI</name>
<dbReference type="GeneID" id="85225536"/>
<dbReference type="Pfam" id="PF13520">
    <property type="entry name" value="AA_permease_2"/>
    <property type="match status" value="1"/>
</dbReference>
<keyword evidence="2 6" id="KW-0812">Transmembrane</keyword>
<evidence type="ECO:0000256" key="4">
    <source>
        <dbReference type="ARBA" id="ARBA00023136"/>
    </source>
</evidence>
<accession>A0AAF0F324</accession>
<evidence type="ECO:0000313" key="7">
    <source>
        <dbReference type="EMBL" id="WFD38921.1"/>
    </source>
</evidence>
<dbReference type="PANTHER" id="PTHR11785:SF498">
    <property type="entry name" value="HIGH-AFFINITY METHIONINE PERMEASE"/>
    <property type="match status" value="1"/>
</dbReference>
<dbReference type="InterPro" id="IPR002293">
    <property type="entry name" value="AA/rel_permease1"/>
</dbReference>
<keyword evidence="8" id="KW-1185">Reference proteome</keyword>
<dbReference type="RefSeq" id="XP_060121818.1">
    <property type="nucleotide sequence ID" value="XM_060265835.1"/>
</dbReference>
<reference evidence="7" key="1">
    <citation type="submission" date="2023-03" db="EMBL/GenBank/DDBJ databases">
        <title>Mating type loci evolution in Malassezia.</title>
        <authorList>
            <person name="Coelho M.A."/>
        </authorList>
    </citation>
    <scope>NUCLEOTIDE SEQUENCE</scope>
    <source>
        <strain evidence="7">CBS 9431</strain>
    </source>
</reference>
<evidence type="ECO:0000256" key="2">
    <source>
        <dbReference type="ARBA" id="ARBA00022692"/>
    </source>
</evidence>
<feature type="transmembrane region" description="Helical" evidence="6">
    <location>
        <begin position="90"/>
        <end position="110"/>
    </location>
</feature>